<dbReference type="PANTHER" id="PTHR20857:SF15">
    <property type="entry name" value="THIAMINE-PHOSPHATE SYNTHASE"/>
    <property type="match status" value="1"/>
</dbReference>
<evidence type="ECO:0000313" key="4">
    <source>
        <dbReference type="EMBL" id="TQV81727.1"/>
    </source>
</evidence>
<proteinExistence type="predicted"/>
<evidence type="ECO:0000259" key="3">
    <source>
        <dbReference type="Pfam" id="PF02581"/>
    </source>
</evidence>
<comment type="pathway">
    <text evidence="1">Cofactor biosynthesis; thiamine diphosphate biosynthesis.</text>
</comment>
<dbReference type="InterPro" id="IPR036206">
    <property type="entry name" value="ThiamineP_synth_sf"/>
</dbReference>
<dbReference type="PANTHER" id="PTHR20857">
    <property type="entry name" value="THIAMINE-PHOSPHATE PYROPHOSPHORYLASE"/>
    <property type="match status" value="1"/>
</dbReference>
<name>A0A545TWY5_9PROT</name>
<dbReference type="GO" id="GO:0009228">
    <property type="term" value="P:thiamine biosynthetic process"/>
    <property type="evidence" value="ECO:0007669"/>
    <property type="project" value="UniProtKB-KW"/>
</dbReference>
<dbReference type="OrthoDB" id="7159061at2"/>
<accession>A0A545TWY5</accession>
<dbReference type="AlphaFoldDB" id="A0A545TWY5"/>
<dbReference type="Proteomes" id="UP000315252">
    <property type="component" value="Unassembled WGS sequence"/>
</dbReference>
<dbReference type="GO" id="GO:0004789">
    <property type="term" value="F:thiamine-phosphate diphosphorylase activity"/>
    <property type="evidence" value="ECO:0007669"/>
    <property type="project" value="TreeGrafter"/>
</dbReference>
<dbReference type="InterPro" id="IPR022998">
    <property type="entry name" value="ThiamineP_synth_TenI"/>
</dbReference>
<dbReference type="GO" id="GO:0005737">
    <property type="term" value="C:cytoplasm"/>
    <property type="evidence" value="ECO:0007669"/>
    <property type="project" value="TreeGrafter"/>
</dbReference>
<evidence type="ECO:0000256" key="2">
    <source>
        <dbReference type="ARBA" id="ARBA00022977"/>
    </source>
</evidence>
<keyword evidence="2" id="KW-0784">Thiamine biosynthesis</keyword>
<evidence type="ECO:0000256" key="1">
    <source>
        <dbReference type="ARBA" id="ARBA00004948"/>
    </source>
</evidence>
<protein>
    <submittedName>
        <fullName evidence="4">Thiamine phosphate synthase</fullName>
    </submittedName>
</protein>
<reference evidence="4 5" key="1">
    <citation type="submission" date="2019-06" db="EMBL/GenBank/DDBJ databases">
        <title>Whole genome sequence for Rhodospirillaceae sp. R148.</title>
        <authorList>
            <person name="Wang G."/>
        </authorList>
    </citation>
    <scope>NUCLEOTIDE SEQUENCE [LARGE SCALE GENOMIC DNA]</scope>
    <source>
        <strain evidence="4 5">R148</strain>
    </source>
</reference>
<sequence length="216" mass="22679">MTCRLYLVAPADLGSPARPASAFAKVLTDVLETGAVDCLLLPCGTADNVTQRQSIDLLRPIAQDLGVAVVLEGDAGLARETGCDGVHLLNPKAYRGARKLLGNDAIVGVDCGMSRHLAMEAAEQGADYVAFRRQSLEKIDNGDHDAADEAAPTLEAVLEWWQLMIETPCVAMDAIDADDAIKLATSGADFVALGTGAWSDEDQAVATLKSLAKTLA</sequence>
<dbReference type="SUPFAM" id="SSF51391">
    <property type="entry name" value="Thiamin phosphate synthase"/>
    <property type="match status" value="1"/>
</dbReference>
<comment type="caution">
    <text evidence="4">The sequence shown here is derived from an EMBL/GenBank/DDBJ whole genome shotgun (WGS) entry which is preliminary data.</text>
</comment>
<dbReference type="InterPro" id="IPR013785">
    <property type="entry name" value="Aldolase_TIM"/>
</dbReference>
<gene>
    <name evidence="4" type="ORF">FKG95_05625</name>
</gene>
<dbReference type="RefSeq" id="WP_142895358.1">
    <property type="nucleotide sequence ID" value="NZ_ML660053.1"/>
</dbReference>
<evidence type="ECO:0000313" key="5">
    <source>
        <dbReference type="Proteomes" id="UP000315252"/>
    </source>
</evidence>
<organism evidence="4 5">
    <name type="scientific">Denitrobaculum tricleocarpae</name>
    <dbReference type="NCBI Taxonomy" id="2591009"/>
    <lineage>
        <taxon>Bacteria</taxon>
        <taxon>Pseudomonadati</taxon>
        <taxon>Pseudomonadota</taxon>
        <taxon>Alphaproteobacteria</taxon>
        <taxon>Rhodospirillales</taxon>
        <taxon>Rhodospirillaceae</taxon>
        <taxon>Denitrobaculum</taxon>
    </lineage>
</organism>
<dbReference type="EMBL" id="VHSH01000002">
    <property type="protein sequence ID" value="TQV81727.1"/>
    <property type="molecule type" value="Genomic_DNA"/>
</dbReference>
<dbReference type="Gene3D" id="3.20.20.70">
    <property type="entry name" value="Aldolase class I"/>
    <property type="match status" value="1"/>
</dbReference>
<keyword evidence="5" id="KW-1185">Reference proteome</keyword>
<dbReference type="Pfam" id="PF02581">
    <property type="entry name" value="TMP-TENI"/>
    <property type="match status" value="1"/>
</dbReference>
<dbReference type="CDD" id="cd00564">
    <property type="entry name" value="TMP_TenI"/>
    <property type="match status" value="1"/>
</dbReference>
<feature type="domain" description="Thiamine phosphate synthase/TenI" evidence="3">
    <location>
        <begin position="6"/>
        <end position="194"/>
    </location>
</feature>